<keyword evidence="5 7" id="KW-0472">Membrane</keyword>
<evidence type="ECO:0000256" key="7">
    <source>
        <dbReference type="SAM" id="Phobius"/>
    </source>
</evidence>
<evidence type="ECO:0000256" key="1">
    <source>
        <dbReference type="ARBA" id="ARBA00004651"/>
    </source>
</evidence>
<dbReference type="PANTHER" id="PTHR32309:SF13">
    <property type="entry name" value="FERRIC ENTEROBACTIN TRANSPORT PROTEIN FEPE"/>
    <property type="match status" value="1"/>
</dbReference>
<keyword evidence="4 7" id="KW-1133">Transmembrane helix</keyword>
<sequence>MENGHQGKQPVPWHEETPVRPGDYPLSQTGPGGYGTYYAEEEEVDLREYFAVVLRRKWTVLAVLLLVVFTTAIFTFKMKPLYKATATLEISPIQPQVVPFGEEAPRTRIVEQARYIQSQVEIIKSRTLARRVVEVLDLEHSPEFQPHEKSLIS</sequence>
<feature type="region of interest" description="Disordered" evidence="6">
    <location>
        <begin position="1"/>
        <end position="27"/>
    </location>
</feature>
<evidence type="ECO:0000256" key="4">
    <source>
        <dbReference type="ARBA" id="ARBA00022989"/>
    </source>
</evidence>
<dbReference type="InterPro" id="IPR050445">
    <property type="entry name" value="Bact_polysacc_biosynth/exp"/>
</dbReference>
<reference evidence="9" key="1">
    <citation type="journal article" date="2020" name="mSystems">
        <title>Genome- and Community-Level Interaction Insights into Carbon Utilization and Element Cycling Functions of Hydrothermarchaeota in Hydrothermal Sediment.</title>
        <authorList>
            <person name="Zhou Z."/>
            <person name="Liu Y."/>
            <person name="Xu W."/>
            <person name="Pan J."/>
            <person name="Luo Z.H."/>
            <person name="Li M."/>
        </authorList>
    </citation>
    <scope>NUCLEOTIDE SEQUENCE [LARGE SCALE GENOMIC DNA]</scope>
    <source>
        <strain evidence="9">HyVt-115</strain>
    </source>
</reference>
<evidence type="ECO:0000256" key="3">
    <source>
        <dbReference type="ARBA" id="ARBA00022692"/>
    </source>
</evidence>
<dbReference type="PANTHER" id="PTHR32309">
    <property type="entry name" value="TYROSINE-PROTEIN KINASE"/>
    <property type="match status" value="1"/>
</dbReference>
<dbReference type="GO" id="GO:0005886">
    <property type="term" value="C:plasma membrane"/>
    <property type="evidence" value="ECO:0007669"/>
    <property type="project" value="UniProtKB-SubCell"/>
</dbReference>
<dbReference type="AlphaFoldDB" id="A0A7C0U638"/>
<feature type="domain" description="Polysaccharide chain length determinant N-terminal" evidence="8">
    <location>
        <begin position="42"/>
        <end position="134"/>
    </location>
</feature>
<evidence type="ECO:0000256" key="6">
    <source>
        <dbReference type="SAM" id="MobiDB-lite"/>
    </source>
</evidence>
<keyword evidence="2" id="KW-1003">Cell membrane</keyword>
<organism evidence="9">
    <name type="scientific">Thermosulfidibacter takaii</name>
    <dbReference type="NCBI Taxonomy" id="412593"/>
    <lineage>
        <taxon>Bacteria</taxon>
        <taxon>Pseudomonadati</taxon>
        <taxon>Thermosulfidibacterota</taxon>
        <taxon>Thermosulfidibacteria</taxon>
        <taxon>Thermosulfidibacterales</taxon>
        <taxon>Thermosulfidibacteraceae</taxon>
    </lineage>
</organism>
<evidence type="ECO:0000313" key="9">
    <source>
        <dbReference type="EMBL" id="HDD52791.1"/>
    </source>
</evidence>
<dbReference type="Proteomes" id="UP000885690">
    <property type="component" value="Unassembled WGS sequence"/>
</dbReference>
<dbReference type="GO" id="GO:0004713">
    <property type="term" value="F:protein tyrosine kinase activity"/>
    <property type="evidence" value="ECO:0007669"/>
    <property type="project" value="TreeGrafter"/>
</dbReference>
<evidence type="ECO:0000256" key="5">
    <source>
        <dbReference type="ARBA" id="ARBA00023136"/>
    </source>
</evidence>
<dbReference type="EMBL" id="DQWS01000069">
    <property type="protein sequence ID" value="HDD52791.1"/>
    <property type="molecule type" value="Genomic_DNA"/>
</dbReference>
<name>A0A7C0U638_9BACT</name>
<accession>A0A7C0U638</accession>
<feature type="non-terminal residue" evidence="9">
    <location>
        <position position="153"/>
    </location>
</feature>
<protein>
    <recommendedName>
        <fullName evidence="8">Polysaccharide chain length determinant N-terminal domain-containing protein</fullName>
    </recommendedName>
</protein>
<evidence type="ECO:0000259" key="8">
    <source>
        <dbReference type="Pfam" id="PF02706"/>
    </source>
</evidence>
<dbReference type="InterPro" id="IPR003856">
    <property type="entry name" value="LPS_length_determ_N"/>
</dbReference>
<evidence type="ECO:0000256" key="2">
    <source>
        <dbReference type="ARBA" id="ARBA00022475"/>
    </source>
</evidence>
<keyword evidence="3 7" id="KW-0812">Transmembrane</keyword>
<feature type="transmembrane region" description="Helical" evidence="7">
    <location>
        <begin position="58"/>
        <end position="76"/>
    </location>
</feature>
<gene>
    <name evidence="9" type="ORF">ENF32_01815</name>
</gene>
<comment type="subcellular location">
    <subcellularLocation>
        <location evidence="1">Cell membrane</location>
        <topology evidence="1">Multi-pass membrane protein</topology>
    </subcellularLocation>
</comment>
<comment type="caution">
    <text evidence="9">The sequence shown here is derived from an EMBL/GenBank/DDBJ whole genome shotgun (WGS) entry which is preliminary data.</text>
</comment>
<dbReference type="Pfam" id="PF02706">
    <property type="entry name" value="Wzz"/>
    <property type="match status" value="1"/>
</dbReference>
<proteinExistence type="predicted"/>